<keyword evidence="8" id="KW-1185">Reference proteome</keyword>
<dbReference type="EMBL" id="FNUD01000002">
    <property type="protein sequence ID" value="SEE99587.1"/>
    <property type="molecule type" value="Genomic_DNA"/>
</dbReference>
<keyword evidence="7" id="KW-0966">Cell projection</keyword>
<evidence type="ECO:0000256" key="4">
    <source>
        <dbReference type="ARBA" id="ARBA00022525"/>
    </source>
</evidence>
<evidence type="ECO:0000256" key="1">
    <source>
        <dbReference type="ARBA" id="ARBA00004365"/>
    </source>
</evidence>
<dbReference type="RefSeq" id="WP_048361665.1">
    <property type="nucleotide sequence ID" value="NZ_FNUD01000002.1"/>
</dbReference>
<proteinExistence type="inferred from homology"/>
<dbReference type="NCBIfam" id="TIGR02550">
    <property type="entry name" value="flagell_flgL"/>
    <property type="match status" value="1"/>
</dbReference>
<evidence type="ECO:0000313" key="8">
    <source>
        <dbReference type="Proteomes" id="UP000183613"/>
    </source>
</evidence>
<dbReference type="GO" id="GO:0009424">
    <property type="term" value="C:bacterial-type flagellum hook"/>
    <property type="evidence" value="ECO:0007669"/>
    <property type="project" value="InterPro"/>
</dbReference>
<gene>
    <name evidence="7" type="ORF">SAMN04489800_3440</name>
</gene>
<keyword evidence="7" id="KW-0282">Flagellum</keyword>
<evidence type="ECO:0000313" key="7">
    <source>
        <dbReference type="EMBL" id="SEE99587.1"/>
    </source>
</evidence>
<feature type="domain" description="Flagellin N-terminal" evidence="6">
    <location>
        <begin position="3"/>
        <end position="139"/>
    </location>
</feature>
<evidence type="ECO:0000256" key="5">
    <source>
        <dbReference type="ARBA" id="ARBA00023143"/>
    </source>
</evidence>
<dbReference type="PANTHER" id="PTHR42792">
    <property type="entry name" value="FLAGELLIN"/>
    <property type="match status" value="1"/>
</dbReference>
<dbReference type="Gene3D" id="1.20.1330.10">
    <property type="entry name" value="f41 fragment of flagellin, N-terminal domain"/>
    <property type="match status" value="1"/>
</dbReference>
<comment type="similarity">
    <text evidence="3">Belongs to the bacterial flagellin family.</text>
</comment>
<dbReference type="Proteomes" id="UP000183613">
    <property type="component" value="Unassembled WGS sequence"/>
</dbReference>
<keyword evidence="5" id="KW-0975">Bacterial flagellum</keyword>
<protein>
    <submittedName>
        <fullName evidence="7">Flagellar hook-associated protein 3 FlgL</fullName>
    </submittedName>
</protein>
<dbReference type="InterPro" id="IPR001492">
    <property type="entry name" value="Flagellin"/>
</dbReference>
<dbReference type="PATRIC" id="fig|882211.3.peg.4060"/>
<organism evidence="7 8">
    <name type="scientific">Pseudomonas deceptionensis</name>
    <dbReference type="NCBI Taxonomy" id="882211"/>
    <lineage>
        <taxon>Bacteria</taxon>
        <taxon>Pseudomonadati</taxon>
        <taxon>Pseudomonadota</taxon>
        <taxon>Gammaproteobacteria</taxon>
        <taxon>Pseudomonadales</taxon>
        <taxon>Pseudomonadaceae</taxon>
        <taxon>Pseudomonas</taxon>
    </lineage>
</organism>
<accession>A0A0J6J391</accession>
<dbReference type="Pfam" id="PF00669">
    <property type="entry name" value="Flagellin_N"/>
    <property type="match status" value="1"/>
</dbReference>
<dbReference type="AlphaFoldDB" id="A0A0J6J391"/>
<comment type="subcellular location">
    <subcellularLocation>
        <location evidence="1">Bacterial flagellum</location>
    </subcellularLocation>
    <subcellularLocation>
        <location evidence="2">Secreted</location>
    </subcellularLocation>
</comment>
<evidence type="ECO:0000259" key="6">
    <source>
        <dbReference type="Pfam" id="PF00669"/>
    </source>
</evidence>
<dbReference type="OrthoDB" id="9768249at2"/>
<comment type="caution">
    <text evidence="7">The sequence shown here is derived from an EMBL/GenBank/DDBJ whole genome shotgun (WGS) entry which is preliminary data.</text>
</comment>
<evidence type="ECO:0000256" key="3">
    <source>
        <dbReference type="ARBA" id="ARBA00005709"/>
    </source>
</evidence>
<dbReference type="SUPFAM" id="SSF64518">
    <property type="entry name" value="Phase 1 flagellin"/>
    <property type="match status" value="1"/>
</dbReference>
<reference evidence="7" key="1">
    <citation type="submission" date="2016-10" db="EMBL/GenBank/DDBJ databases">
        <authorList>
            <person name="Varghese N."/>
            <person name="Submissions S."/>
        </authorList>
    </citation>
    <scope>NUCLEOTIDE SEQUENCE [LARGE SCALE GENOMIC DNA]</scope>
    <source>
        <strain evidence="7">LMG 25555</strain>
    </source>
</reference>
<dbReference type="InterPro" id="IPR013384">
    <property type="entry name" value="Flagell_FlgL"/>
</dbReference>
<dbReference type="InterPro" id="IPR001029">
    <property type="entry name" value="Flagellin_N"/>
</dbReference>
<dbReference type="GO" id="GO:0005198">
    <property type="term" value="F:structural molecule activity"/>
    <property type="evidence" value="ECO:0007669"/>
    <property type="project" value="InterPro"/>
</dbReference>
<name>A0A0J6J391_PSEDM</name>
<dbReference type="PANTHER" id="PTHR42792:SF1">
    <property type="entry name" value="FLAGELLAR HOOK-ASSOCIATED PROTEIN 3"/>
    <property type="match status" value="1"/>
</dbReference>
<keyword evidence="7" id="KW-0969">Cilium</keyword>
<keyword evidence="4" id="KW-0964">Secreted</keyword>
<evidence type="ECO:0000256" key="2">
    <source>
        <dbReference type="ARBA" id="ARBA00004613"/>
    </source>
</evidence>
<sequence>MRISNAQTSALMHANMNRNAQAIGKLQAQIGSGLRIQVPSDDPIASARLMRIEREQASLGQYNLNIGKVSDGLGAQETYLKSGSDTLLSIRDLLLWASNDSNSGEDLSAIASEMSSLEQSLMSNFNARDESGNYLFSGTLNNTPAVTFDPVTGTYSVTGNDQHRQAVVGNGVLMDDNVTAKEILGADADLLNDLHTLVKSLKTAPNDPATRDLLKSTLEQLDLTHGRVMGAITDLGGRQNTLTLLGNGNADVSLVNQKIQGDLSQLDLGGAFLQVSGYELAMQASQKVYTRVAAVSLFDLM</sequence>
<dbReference type="GO" id="GO:0005576">
    <property type="term" value="C:extracellular region"/>
    <property type="evidence" value="ECO:0007669"/>
    <property type="project" value="UniProtKB-SubCell"/>
</dbReference>
<dbReference type="GO" id="GO:0071973">
    <property type="term" value="P:bacterial-type flagellum-dependent cell motility"/>
    <property type="evidence" value="ECO:0007669"/>
    <property type="project" value="InterPro"/>
</dbReference>